<name>A0A8J2YZL2_9PROT</name>
<gene>
    <name evidence="2" type="ORF">GCM10011611_54270</name>
</gene>
<dbReference type="InterPro" id="IPR010852">
    <property type="entry name" value="ABATE"/>
</dbReference>
<accession>A0A8J2YZL2</accession>
<dbReference type="EMBL" id="BMJQ01000017">
    <property type="protein sequence ID" value="GGF40971.1"/>
    <property type="molecule type" value="Genomic_DNA"/>
</dbReference>
<feature type="domain" description="Zinc finger CGNR" evidence="1">
    <location>
        <begin position="163"/>
        <end position="206"/>
    </location>
</feature>
<reference evidence="2" key="1">
    <citation type="journal article" date="2014" name="Int. J. Syst. Evol. Microbiol.">
        <title>Complete genome sequence of Corynebacterium casei LMG S-19264T (=DSM 44701T), isolated from a smear-ripened cheese.</title>
        <authorList>
            <consortium name="US DOE Joint Genome Institute (JGI-PGF)"/>
            <person name="Walter F."/>
            <person name="Albersmeier A."/>
            <person name="Kalinowski J."/>
            <person name="Ruckert C."/>
        </authorList>
    </citation>
    <scope>NUCLEOTIDE SEQUENCE</scope>
    <source>
        <strain evidence="2">CGMCC 1.15725</strain>
    </source>
</reference>
<dbReference type="Pfam" id="PF11706">
    <property type="entry name" value="zf-CGNR"/>
    <property type="match status" value="1"/>
</dbReference>
<organism evidence="2 3">
    <name type="scientific">Aliidongia dinghuensis</name>
    <dbReference type="NCBI Taxonomy" id="1867774"/>
    <lineage>
        <taxon>Bacteria</taxon>
        <taxon>Pseudomonadati</taxon>
        <taxon>Pseudomonadota</taxon>
        <taxon>Alphaproteobacteria</taxon>
        <taxon>Rhodospirillales</taxon>
        <taxon>Dongiaceae</taxon>
        <taxon>Aliidongia</taxon>
    </lineage>
</organism>
<dbReference type="Proteomes" id="UP000646365">
    <property type="component" value="Unassembled WGS sequence"/>
</dbReference>
<dbReference type="Pfam" id="PF07336">
    <property type="entry name" value="ABATE"/>
    <property type="match status" value="1"/>
</dbReference>
<protein>
    <recommendedName>
        <fullName evidence="1">Zinc finger CGNR domain-containing protein</fullName>
    </recommendedName>
</protein>
<evidence type="ECO:0000259" key="1">
    <source>
        <dbReference type="Pfam" id="PF11706"/>
    </source>
</evidence>
<dbReference type="InterPro" id="IPR023286">
    <property type="entry name" value="ABATE_dom_sf"/>
</dbReference>
<evidence type="ECO:0000313" key="3">
    <source>
        <dbReference type="Proteomes" id="UP000646365"/>
    </source>
</evidence>
<comment type="caution">
    <text evidence="2">The sequence shown here is derived from an EMBL/GenBank/DDBJ whole genome shotgun (WGS) entry which is preliminary data.</text>
</comment>
<reference evidence="2" key="2">
    <citation type="submission" date="2020-09" db="EMBL/GenBank/DDBJ databases">
        <authorList>
            <person name="Sun Q."/>
            <person name="Zhou Y."/>
        </authorList>
    </citation>
    <scope>NUCLEOTIDE SEQUENCE</scope>
    <source>
        <strain evidence="2">CGMCC 1.15725</strain>
    </source>
</reference>
<dbReference type="Gene3D" id="1.10.3300.10">
    <property type="entry name" value="Jann2411-like domain"/>
    <property type="match status" value="1"/>
</dbReference>
<sequence>MTDGELGPRAGRLPLIGGALALDFCNTTSGLGMAHCLEHLNGFEHLALWSAHAGAVTPAEAHRLRHLALNDPAAARAALEQALSLRRTLHDLFEALAHRLSPPGELLAALNAALVPNLMAQRLVATPSGFAWHYPAPDDALDGPLLPIARSAADILLNEPRDRLKQCPGHDCGWLFLDRSKNNIRVWCEMEVCGARAKARARAERRHNH</sequence>
<dbReference type="InterPro" id="IPR021005">
    <property type="entry name" value="Znf_CGNR"/>
</dbReference>
<dbReference type="PANTHER" id="PTHR35525">
    <property type="entry name" value="BLL6575 PROTEIN"/>
    <property type="match status" value="1"/>
</dbReference>
<proteinExistence type="predicted"/>
<dbReference type="AlphaFoldDB" id="A0A8J2YZL2"/>
<dbReference type="PANTHER" id="PTHR35525:SF3">
    <property type="entry name" value="BLL6575 PROTEIN"/>
    <property type="match status" value="1"/>
</dbReference>
<dbReference type="SUPFAM" id="SSF160904">
    <property type="entry name" value="Jann2411-like"/>
    <property type="match status" value="1"/>
</dbReference>
<evidence type="ECO:0000313" key="2">
    <source>
        <dbReference type="EMBL" id="GGF40971.1"/>
    </source>
</evidence>
<keyword evidence="3" id="KW-1185">Reference proteome</keyword>
<dbReference type="RefSeq" id="WP_189051309.1">
    <property type="nucleotide sequence ID" value="NZ_BMJQ01000017.1"/>
</dbReference>